<keyword evidence="3" id="KW-0735">Signal-anchor</keyword>
<dbReference type="InterPro" id="IPR002516">
    <property type="entry name" value="Glyco_trans_11"/>
</dbReference>
<organism evidence="4 5">
    <name type="scientific">Aplysia californica</name>
    <name type="common">California sea hare</name>
    <dbReference type="NCBI Taxonomy" id="6500"/>
    <lineage>
        <taxon>Eukaryota</taxon>
        <taxon>Metazoa</taxon>
        <taxon>Spiralia</taxon>
        <taxon>Lophotrochozoa</taxon>
        <taxon>Mollusca</taxon>
        <taxon>Gastropoda</taxon>
        <taxon>Heterobranchia</taxon>
        <taxon>Euthyneura</taxon>
        <taxon>Tectipleura</taxon>
        <taxon>Aplysiida</taxon>
        <taxon>Aplysioidea</taxon>
        <taxon>Aplysiidae</taxon>
        <taxon>Aplysia</taxon>
    </lineage>
</organism>
<evidence type="ECO:0000256" key="2">
    <source>
        <dbReference type="ARBA" id="ARBA00022679"/>
    </source>
</evidence>
<keyword evidence="3" id="KW-0333">Golgi apparatus</keyword>
<keyword evidence="4" id="KW-1185">Reference proteome</keyword>
<dbReference type="RefSeq" id="XP_005108963.1">
    <property type="nucleotide sequence ID" value="XM_005108906.3"/>
</dbReference>
<reference evidence="5" key="1">
    <citation type="submission" date="2025-08" db="UniProtKB">
        <authorList>
            <consortium name="RefSeq"/>
        </authorList>
    </citation>
    <scope>IDENTIFICATION</scope>
</reference>
<keyword evidence="2 3" id="KW-0808">Transferase</keyword>
<dbReference type="GeneID" id="101847148"/>
<sequence length="327" mass="38094">MRMRRGPRCYVVGGVVALVLLFLYVSDLTYISAFLNQKVPIHRPVIPWEDVKRKYNPSQPRLMISFKGRLGNHMFEYATLVGMAEKYNMTPIIPGSLDVLDVFNLPTPQGDSNLLRSPLEYNEEMTAKYSKVVETLNPKRDTYLVGYFQSWKYYNHIRQKLLDKYFVFHENIQKAAERYIANVLEERNKKGAVVVAIHVRRGDFVRQRVKGFTVAPIPYYYRAMAYFRKKFDNIMFIICTNDFVWAETYLDSGPDIHYSHETDGALDLAIMVNSNHIIITSGSYSWWAGYLVRGEVVYYAGYPKPNTIIGNQTVKADYYPPWWKPLL</sequence>
<keyword evidence="3" id="KW-0325">Glycoprotein</keyword>
<dbReference type="Pfam" id="PF01531">
    <property type="entry name" value="Glyco_transf_11"/>
    <property type="match status" value="1"/>
</dbReference>
<comment type="similarity">
    <text evidence="3">Belongs to the glycosyltransferase 11 family.</text>
</comment>
<evidence type="ECO:0000313" key="5">
    <source>
        <dbReference type="RefSeq" id="XP_005108963.1"/>
    </source>
</evidence>
<keyword evidence="3" id="KW-0812">Transmembrane</keyword>
<name>A0ABM0K541_APLCA</name>
<proteinExistence type="inferred from homology"/>
<dbReference type="EC" id="2.4.1.-" evidence="3"/>
<gene>
    <name evidence="5" type="primary">LOC101847148</name>
</gene>
<comment type="pathway">
    <text evidence="3">Protein modification; protein glycosylation.</text>
</comment>
<accession>A0ABM0K541</accession>
<comment type="subcellular location">
    <subcellularLocation>
        <location evidence="3">Golgi apparatus</location>
        <location evidence="3">Golgi stack membrane</location>
        <topology evidence="3">Single-pass type II membrane protein</topology>
    </subcellularLocation>
</comment>
<evidence type="ECO:0000256" key="3">
    <source>
        <dbReference type="RuleBase" id="RU363129"/>
    </source>
</evidence>
<dbReference type="PANTHER" id="PTHR11927">
    <property type="entry name" value="GALACTOSIDE 2-L-FUCOSYLTRANSFERASE"/>
    <property type="match status" value="1"/>
</dbReference>
<dbReference type="PANTHER" id="PTHR11927:SF9">
    <property type="entry name" value="L-FUCOSYLTRANSFERASE"/>
    <property type="match status" value="1"/>
</dbReference>
<dbReference type="Proteomes" id="UP000694888">
    <property type="component" value="Unplaced"/>
</dbReference>
<protein>
    <recommendedName>
        <fullName evidence="3">L-Fucosyltransferase</fullName>
        <ecNumber evidence="3">2.4.1.-</ecNumber>
    </recommendedName>
</protein>
<evidence type="ECO:0000313" key="4">
    <source>
        <dbReference type="Proteomes" id="UP000694888"/>
    </source>
</evidence>
<evidence type="ECO:0000256" key="1">
    <source>
        <dbReference type="ARBA" id="ARBA00022676"/>
    </source>
</evidence>
<keyword evidence="1 3" id="KW-0328">Glycosyltransferase</keyword>
<dbReference type="CDD" id="cd11301">
    <property type="entry name" value="Fut1_Fut2_like"/>
    <property type="match status" value="1"/>
</dbReference>